<dbReference type="InterPro" id="IPR013694">
    <property type="entry name" value="VIT"/>
</dbReference>
<dbReference type="Proteomes" id="UP000308707">
    <property type="component" value="Unassembled WGS sequence"/>
</dbReference>
<reference evidence="3 4" key="1">
    <citation type="submission" date="2019-04" db="EMBL/GenBank/DDBJ databases">
        <title>Reference strain of H23.</title>
        <authorList>
            <person name="Luo X."/>
        </authorList>
    </citation>
    <scope>NUCLEOTIDE SEQUENCE [LARGE SCALE GENOMIC DNA]</scope>
    <source>
        <strain evidence="3 4">H23</strain>
    </source>
</reference>
<dbReference type="InterPro" id="IPR011990">
    <property type="entry name" value="TPR-like_helical_dom_sf"/>
</dbReference>
<dbReference type="RefSeq" id="WP_137265457.1">
    <property type="nucleotide sequence ID" value="NZ_SZUA01000001.1"/>
</dbReference>
<name>A0A4U5JYC9_9GAMM</name>
<comment type="caution">
    <text evidence="3">The sequence shown here is derived from an EMBL/GenBank/DDBJ whole genome shotgun (WGS) entry which is preliminary data.</text>
</comment>
<evidence type="ECO:0000256" key="1">
    <source>
        <dbReference type="SAM" id="SignalP"/>
    </source>
</evidence>
<organism evidence="3 4">
    <name type="scientific">Luteimonas gilva</name>
    <dbReference type="NCBI Taxonomy" id="2572684"/>
    <lineage>
        <taxon>Bacteria</taxon>
        <taxon>Pseudomonadati</taxon>
        <taxon>Pseudomonadota</taxon>
        <taxon>Gammaproteobacteria</taxon>
        <taxon>Lysobacterales</taxon>
        <taxon>Lysobacteraceae</taxon>
        <taxon>Luteimonas</taxon>
    </lineage>
</organism>
<gene>
    <name evidence="3" type="ORF">FCE95_02765</name>
</gene>
<sequence>MAASSIRLLLAALLFCGISAPLHPQERALVPPPLLAVRGAESPIRLESLEMRTAIAGGFARTTVDLVFRNPNGRQLEGELQFPLQPSQQIQGFALDIDGDLRPAVPVPKARGRQVFEAVERRRVDPALLEKTVGNHFKLRIYPIPARGTRHVRLELSQAMRRDTAGLRLDLPLHLAETVDAFSLRITTPDGVKPRVTGSFADLDFKRGAEGYTALIERKAFRPSTGLSLLMPLPNAARAYAQALGGDHYFFAEVPVASSSAARTMPKTVVLLWDSSASASKRDIGSEMALLDRYFAALVDAEVRLIRLRDRPEAPIAFRVRGGAWPELKAALRTTAYDGASALADWPVLADADEYVLVSDGLINYGKRTFPQLDKRQRLYVLNSAGAAADDDAMAALAEVNGGRLVRWRSPAEIDAAARRLLQDGPRLLGMDAVGAQDLTAETRDTEEGVLRVAGKLTSPEATLSLTVRDAGRERMLRIPVSSRAPQSDLAGRLWASYKIRELSAQPDAHRKEIERLGGEFGIVTSETSLIVLDAITDYAEYGIAPPARYRAEYERLRSERDGAERKAAGEAIESAVAGFEQRIAWWEKQWPKGPLPAVNLESKEEAQANLSARRQAQPMPAPAPIAADAASLDSVVVTGERAETVALMAPGVADDESAVAQAAIVLRPWQPDSPYAARLRAAPADRVYAVYLDERAAYATSSAFYLDAADVLIEKGQRELALRVLSNLAEMDLENRHVLRILGYRLMQADAPELAVPVFEQVLRWGEEEPQSFRDLGLAYAAVGRDQDAVDMLYEIPSRHWDGRFPGIDQTALAELNAVVAKAGDRVDARRIDPRLLRNLPLDLRAVLSWDSDNSDMDLWVTDPNGEKCFYGHRATYQGGAMSADFTGGYGPEEFVLRDAKPGKYKVEANFFGDRQQIVTGATTLQLQLTTGFGSPQQRDQRVTMRLKDKKETILVGEFVVD</sequence>
<protein>
    <submittedName>
        <fullName evidence="3">DUF2135 domain-containing protein</fullName>
    </submittedName>
</protein>
<evidence type="ECO:0000313" key="4">
    <source>
        <dbReference type="Proteomes" id="UP000308707"/>
    </source>
</evidence>
<evidence type="ECO:0000259" key="2">
    <source>
        <dbReference type="PROSITE" id="PS51468"/>
    </source>
</evidence>
<dbReference type="PROSITE" id="PS51468">
    <property type="entry name" value="VIT"/>
    <property type="match status" value="1"/>
</dbReference>
<keyword evidence="4" id="KW-1185">Reference proteome</keyword>
<dbReference type="AlphaFoldDB" id="A0A4U5JYC9"/>
<accession>A0A4U5JYC9</accession>
<feature type="signal peptide" evidence="1">
    <location>
        <begin position="1"/>
        <end position="24"/>
    </location>
</feature>
<keyword evidence="1" id="KW-0732">Signal</keyword>
<dbReference type="Pfam" id="PF09906">
    <property type="entry name" value="DUF2135"/>
    <property type="match status" value="1"/>
</dbReference>
<dbReference type="InterPro" id="IPR019220">
    <property type="entry name" value="DUF2135"/>
</dbReference>
<dbReference type="Gene3D" id="1.25.40.10">
    <property type="entry name" value="Tetratricopeptide repeat domain"/>
    <property type="match status" value="1"/>
</dbReference>
<dbReference type="OrthoDB" id="266279at2"/>
<feature type="domain" description="VIT" evidence="2">
    <location>
        <begin position="30"/>
        <end position="158"/>
    </location>
</feature>
<dbReference type="SUPFAM" id="SSF48452">
    <property type="entry name" value="TPR-like"/>
    <property type="match status" value="1"/>
</dbReference>
<dbReference type="EMBL" id="SZUA01000001">
    <property type="protein sequence ID" value="TKR33247.1"/>
    <property type="molecule type" value="Genomic_DNA"/>
</dbReference>
<evidence type="ECO:0000313" key="3">
    <source>
        <dbReference type="EMBL" id="TKR33247.1"/>
    </source>
</evidence>
<dbReference type="Pfam" id="PF08487">
    <property type="entry name" value="VIT"/>
    <property type="match status" value="1"/>
</dbReference>
<feature type="chain" id="PRO_5020270307" evidence="1">
    <location>
        <begin position="25"/>
        <end position="963"/>
    </location>
</feature>
<dbReference type="Gene3D" id="2.60.120.380">
    <property type="match status" value="1"/>
</dbReference>
<proteinExistence type="predicted"/>